<reference evidence="3" key="1">
    <citation type="submission" date="2020-08" db="EMBL/GenBank/DDBJ databases">
        <title>Complete genome sequence of Weissella confusa strain FS54 provides insights into metabolic potential.</title>
        <authorList>
            <person name="Fhoula I."/>
            <person name="Najjari A."/>
            <person name="Lekired A."/>
            <person name="Bessrour-Aouam N."/>
            <person name="Jaballah S."/>
            <person name="Klibi N."/>
            <person name="Ouzari H.-I."/>
        </authorList>
    </citation>
    <scope>NUCLEOTIDE SEQUENCE</scope>
    <source>
        <strain evidence="3">FS54</strain>
    </source>
</reference>
<dbReference type="InterPro" id="IPR016024">
    <property type="entry name" value="ARM-type_fold"/>
</dbReference>
<feature type="region of interest" description="Disordered" evidence="2">
    <location>
        <begin position="1169"/>
        <end position="1206"/>
    </location>
</feature>
<evidence type="ECO:0008006" key="5">
    <source>
        <dbReference type="Google" id="ProtNLM"/>
    </source>
</evidence>
<evidence type="ECO:0000313" key="3">
    <source>
        <dbReference type="EMBL" id="MBC6498283.1"/>
    </source>
</evidence>
<dbReference type="SUPFAM" id="SSF48371">
    <property type="entry name" value="ARM repeat"/>
    <property type="match status" value="1"/>
</dbReference>
<feature type="region of interest" description="Disordered" evidence="2">
    <location>
        <begin position="408"/>
        <end position="431"/>
    </location>
</feature>
<feature type="region of interest" description="Disordered" evidence="2">
    <location>
        <begin position="1330"/>
        <end position="1351"/>
    </location>
</feature>
<gene>
    <name evidence="3" type="ORF">H7R52_02615</name>
</gene>
<feature type="compositionally biased region" description="Low complexity" evidence="2">
    <location>
        <begin position="975"/>
        <end position="989"/>
    </location>
</feature>
<evidence type="ECO:0000256" key="1">
    <source>
        <dbReference type="SAM" id="Coils"/>
    </source>
</evidence>
<dbReference type="EMBL" id="JACSZT010000003">
    <property type="protein sequence ID" value="MBC6498283.1"/>
    <property type="molecule type" value="Genomic_DNA"/>
</dbReference>
<evidence type="ECO:0000256" key="2">
    <source>
        <dbReference type="SAM" id="MobiDB-lite"/>
    </source>
</evidence>
<evidence type="ECO:0000313" key="4">
    <source>
        <dbReference type="Proteomes" id="UP000650485"/>
    </source>
</evidence>
<name>A0A923NGD7_WEICO</name>
<proteinExistence type="predicted"/>
<dbReference type="Proteomes" id="UP000650485">
    <property type="component" value="Unassembled WGS sequence"/>
</dbReference>
<organism evidence="3 4">
    <name type="scientific">Weissella confusa</name>
    <name type="common">Lactobacillus confusus</name>
    <dbReference type="NCBI Taxonomy" id="1583"/>
    <lineage>
        <taxon>Bacteria</taxon>
        <taxon>Bacillati</taxon>
        <taxon>Bacillota</taxon>
        <taxon>Bacilli</taxon>
        <taxon>Lactobacillales</taxon>
        <taxon>Lactobacillaceae</taxon>
        <taxon>Weissella</taxon>
    </lineage>
</organism>
<feature type="compositionally biased region" description="Basic and acidic residues" evidence="2">
    <location>
        <begin position="1043"/>
        <end position="1052"/>
    </location>
</feature>
<feature type="coiled-coil region" evidence="1">
    <location>
        <begin position="131"/>
        <end position="158"/>
    </location>
</feature>
<comment type="caution">
    <text evidence="3">The sequence shown here is derived from an EMBL/GenBank/DDBJ whole genome shotgun (WGS) entry which is preliminary data.</text>
</comment>
<feature type="coiled-coil region" evidence="1">
    <location>
        <begin position="716"/>
        <end position="754"/>
    </location>
</feature>
<keyword evidence="1" id="KW-0175">Coiled coil</keyword>
<accession>A0A923NGD7</accession>
<feature type="region of interest" description="Disordered" evidence="2">
    <location>
        <begin position="975"/>
        <end position="1001"/>
    </location>
</feature>
<feature type="region of interest" description="Disordered" evidence="2">
    <location>
        <begin position="1037"/>
        <end position="1062"/>
    </location>
</feature>
<protein>
    <recommendedName>
        <fullName evidence="5">Gram-positive cocci surface proteins LPxTG domain-containing protein</fullName>
    </recommendedName>
</protein>
<feature type="compositionally biased region" description="Polar residues" evidence="2">
    <location>
        <begin position="1194"/>
        <end position="1204"/>
    </location>
</feature>
<sequence>MQSAVAEAEAGARNVVVPAQQPTSASVVNTVTEPVTTVETAYVAQPTSLRAQTPTVYSLATKALQTALDDAKAKRTDANQAADKAIAAAKNSSVSGDPAVQKALDRLQAILEAAAKDSSSNLTADIIEAATKALEAAVATANNTIEAARNAANDLLGKTAPVSHEAEVANAITALKKVLDDPNASADQITAAATAALRDALQPVGAARTQANDTAKSLIDIVKPSAAGQVPAVQEALQKLQDIMNRATGDNADALTVEDIEAATKALQDAITNANTSREAARDAANDLMGKTAPVSHETNVATAKDALQKLLDDSTSTTADIENADATQALRDAVATAQPLRDAANEATDAATAAVPTDLAKEPTVQAALDALDEIQKQAAADQDGNLTKTKDIQAAIDALQTAQTTAANNQQAARDDAQDALSKTAPVSHEPAVADAISNLQKLLDDPTSTTKSIIQEATKNLNAAIGSDKTDRDAANTAGTQAIADAQGSDQSAEPSVQAAINNLKDVMATAATDTDSAFLTADIDAARNALKQAVADAKAAQDQARKDAAVAVASANPVSHELGTAEAISSIEAILTNPNATTADDIKNATQNLMNATSDDKITRTTANTNAQNAITDASNTPQADEPAVQDAIAKLQDIMKQAANDESDAALTADIAAALAALQTAVVQAAKEQAEARDNAADALARTAPVSNEKAVADAISALNKVLDDPAATTEADIEKATKALTEANQAEQAKRDAINDEADKYEDKVATSSTQNEPTVQAALDALNEIQEEAATDTPDTALTADIQKAIDDLAAAQETAKQNQTAARDAAADAIEATKPVSNEATVLKAHDALQKLLDNPASSTAEAALQATAPVSNESATSEAIANLQNVLNDTNSTAAKTSDQATEPEVIAAIKNLQDTQAAAAADSSAINAANGSNQADEPAVQAAEKALQDLVDQAQTDTPDALTADIQQAIKNLQDAVSQAAESQADARQADAAKALNETSPVSYEPDVQSKIDDLQKFLDDPASTADQINDATEALRSATETAINQRSAADDDAKADEIATAGSSHQANDQSVIDATKNLQDLIDKAKTGDAGALTEDIEKATQALKDAVAAAGGAQEAARAVGETTLAQDATPVQNEASVIDKKQALEDVLNNPESTPDEIVKATNDYNDAVEQAKADRDAANEAAQATAKSERDQANDDANTTISQVTDSKDDAVKQAVADLEAAQKDAANNVGTTQAIEDARQAVIDAVKETQAIKDATDALDNAVARAEAKAVDTAPVSQEPSVQDAQSALNDVLNDPNATTEAIDQAKQALQDAVDQQTAAEEALQDAIDQAVSEREAAETAGDDALNSPDTTAVATDDAVADAMAKLDKAMTDADNDQGTETIAALVAGDGQPRDVTITVTDATGNKTTKTVTLSLIDTAPVSQEQAVKDAQKALDDLAKDPNTTADDDTSVDQTVRYVYRDVQAPTVTTTKAALTTSKAGMPADEATFLADVGFSTTDNQQHGDSTIKTD</sequence>